<organism evidence="1 2">
    <name type="scientific">Prorocentrum cordatum</name>
    <dbReference type="NCBI Taxonomy" id="2364126"/>
    <lineage>
        <taxon>Eukaryota</taxon>
        <taxon>Sar</taxon>
        <taxon>Alveolata</taxon>
        <taxon>Dinophyceae</taxon>
        <taxon>Prorocentrales</taxon>
        <taxon>Prorocentraceae</taxon>
        <taxon>Prorocentrum</taxon>
    </lineage>
</organism>
<name>A0ABN9X0A7_9DINO</name>
<dbReference type="Gene3D" id="3.90.190.10">
    <property type="entry name" value="Protein tyrosine phosphatase superfamily"/>
    <property type="match status" value="2"/>
</dbReference>
<comment type="caution">
    <text evidence="1">The sequence shown here is derived from an EMBL/GenBank/DDBJ whole genome shotgun (WGS) entry which is preliminary data.</text>
</comment>
<proteinExistence type="predicted"/>
<sequence>MAPDGTARMSTSVEAPTAGSGFAAVRAMQEKLTIEEVRVVLEEIGAEGAMKNQDAFRALLQKKDEKLSMAAQLVRESTVANKCCLADVLADLATTSPLPADVTTWLTSRLRSFQPDEASTYTEAVLEGLVMKCDEFENIHLLKSERLHPEAWNFRKTNTADLPVFGSGQCHLDGIKFLAKDLKEKGYDKVLWFNMREEPQRLCKDCVAAADNTEGKTLPVYYQVGAGDNIEKQLKAPADRSFTVRDAYDHLKTEAGMPELIYSRVPIADETAPEEGDFDQLVRELKPLARRGVKNDTALVFNCQMGRGRTTTGMVCGSILLLAARGWTPPKDVPQLPEPSAKERNRTRGEFTSVLELLRLAGMAMAGRGLAAKLLADQCCDDCGHAQNMVEAIVQCTDAASKAEPGAARSPEFWAKRAHNYLERYAYVLLFAAYALEDVHSGFERSFGEWSRSHWQFKRVIKHQTLEHAVGHRRTHPAGLLATAGEQATPATEAVEHLRHPRDGAVLRLIFNDARRRHVARATYQDRAAGLAPVCPLGSGAASQDVVAAARKCVKSAHLLRELPPAAHATRVRTNATERLPPVRAKTLAVDRFQNLRVQVQKEHAKQ</sequence>
<reference evidence="1" key="1">
    <citation type="submission" date="2023-10" db="EMBL/GenBank/DDBJ databases">
        <authorList>
            <person name="Chen Y."/>
            <person name="Shah S."/>
            <person name="Dougan E. K."/>
            <person name="Thang M."/>
            <person name="Chan C."/>
        </authorList>
    </citation>
    <scope>NUCLEOTIDE SEQUENCE [LARGE SCALE GENOMIC DNA]</scope>
</reference>
<dbReference type="EMBL" id="CAUYUJ010019473">
    <property type="protein sequence ID" value="CAK0891414.1"/>
    <property type="molecule type" value="Genomic_DNA"/>
</dbReference>
<dbReference type="Proteomes" id="UP001189429">
    <property type="component" value="Unassembled WGS sequence"/>
</dbReference>
<dbReference type="Pfam" id="PF14566">
    <property type="entry name" value="PTPlike_phytase"/>
    <property type="match status" value="1"/>
</dbReference>
<accession>A0ABN9X0A7</accession>
<dbReference type="InterPro" id="IPR029021">
    <property type="entry name" value="Prot-tyrosine_phosphatase-like"/>
</dbReference>
<feature type="non-terminal residue" evidence="1">
    <location>
        <position position="607"/>
    </location>
</feature>
<evidence type="ECO:0000313" key="2">
    <source>
        <dbReference type="Proteomes" id="UP001189429"/>
    </source>
</evidence>
<dbReference type="SMART" id="SM01301">
    <property type="entry name" value="PTPlike_phytase"/>
    <property type="match status" value="1"/>
</dbReference>
<protein>
    <submittedName>
        <fullName evidence="1">Uncharacterized protein</fullName>
    </submittedName>
</protein>
<keyword evidence="2" id="KW-1185">Reference proteome</keyword>
<dbReference type="PANTHER" id="PTHR23339">
    <property type="entry name" value="TYROSINE SPECIFIC PROTEIN PHOSPHATASE AND DUAL SPECIFICITY PROTEIN PHOSPHATASE"/>
    <property type="match status" value="1"/>
</dbReference>
<dbReference type="SUPFAM" id="SSF52799">
    <property type="entry name" value="(Phosphotyrosine protein) phosphatases II"/>
    <property type="match status" value="1"/>
</dbReference>
<evidence type="ECO:0000313" key="1">
    <source>
        <dbReference type="EMBL" id="CAK0891414.1"/>
    </source>
</evidence>
<gene>
    <name evidence="1" type="ORF">PCOR1329_LOCUS71382</name>
</gene>
<dbReference type="InterPro" id="IPR050561">
    <property type="entry name" value="PTP"/>
</dbReference>